<keyword evidence="8 11" id="KW-1133">Transmembrane helix</keyword>
<evidence type="ECO:0000259" key="13">
    <source>
        <dbReference type="PROSITE" id="PS50885"/>
    </source>
</evidence>
<dbReference type="SMART" id="SM00304">
    <property type="entry name" value="HAMP"/>
    <property type="match status" value="1"/>
</dbReference>
<dbReference type="Gene3D" id="1.10.287.130">
    <property type="match status" value="1"/>
</dbReference>
<keyword evidence="7 14" id="KW-0418">Kinase</keyword>
<evidence type="ECO:0000313" key="14">
    <source>
        <dbReference type="EMBL" id="SKB03311.1"/>
    </source>
</evidence>
<dbReference type="InterPro" id="IPR036097">
    <property type="entry name" value="HisK_dim/P_sf"/>
</dbReference>
<dbReference type="InterPro" id="IPR004358">
    <property type="entry name" value="Sig_transdc_His_kin-like_C"/>
</dbReference>
<dbReference type="AlphaFoldDB" id="A0A1T4YPW4"/>
<reference evidence="15" key="1">
    <citation type="submission" date="2017-02" db="EMBL/GenBank/DDBJ databases">
        <authorList>
            <person name="Varghese N."/>
            <person name="Submissions S."/>
        </authorList>
    </citation>
    <scope>NUCLEOTIDE SEQUENCE [LARGE SCALE GENOMIC DNA]</scope>
    <source>
        <strain evidence="15">9H-4</strain>
    </source>
</reference>
<proteinExistence type="predicted"/>
<accession>A0A1T4YPW4</accession>
<dbReference type="SUPFAM" id="SSF55874">
    <property type="entry name" value="ATPase domain of HSP90 chaperone/DNA topoisomerase II/histidine kinase"/>
    <property type="match status" value="1"/>
</dbReference>
<dbReference type="Proteomes" id="UP000191040">
    <property type="component" value="Chromosome I"/>
</dbReference>
<organism evidence="14 15">
    <name type="scientific">Aeromicrobium choanae</name>
    <dbReference type="NCBI Taxonomy" id="1736691"/>
    <lineage>
        <taxon>Bacteria</taxon>
        <taxon>Bacillati</taxon>
        <taxon>Actinomycetota</taxon>
        <taxon>Actinomycetes</taxon>
        <taxon>Propionibacteriales</taxon>
        <taxon>Nocardioidaceae</taxon>
        <taxon>Aeromicrobium</taxon>
    </lineage>
</organism>
<keyword evidence="15" id="KW-1185">Reference proteome</keyword>
<evidence type="ECO:0000256" key="10">
    <source>
        <dbReference type="ARBA" id="ARBA00023136"/>
    </source>
</evidence>
<dbReference type="PANTHER" id="PTHR45436:SF5">
    <property type="entry name" value="SENSOR HISTIDINE KINASE TRCS"/>
    <property type="match status" value="1"/>
</dbReference>
<comment type="subcellular location">
    <subcellularLocation>
        <location evidence="2">Cell membrane</location>
    </subcellularLocation>
</comment>
<keyword evidence="9" id="KW-0902">Two-component regulatory system</keyword>
<feature type="transmembrane region" description="Helical" evidence="11">
    <location>
        <begin position="169"/>
        <end position="192"/>
    </location>
</feature>
<feature type="domain" description="HAMP" evidence="13">
    <location>
        <begin position="192"/>
        <end position="244"/>
    </location>
</feature>
<dbReference type="GO" id="GO:0000155">
    <property type="term" value="F:phosphorelay sensor kinase activity"/>
    <property type="evidence" value="ECO:0007669"/>
    <property type="project" value="InterPro"/>
</dbReference>
<keyword evidence="5" id="KW-0808">Transferase</keyword>
<evidence type="ECO:0000256" key="11">
    <source>
        <dbReference type="SAM" id="Phobius"/>
    </source>
</evidence>
<dbReference type="PANTHER" id="PTHR45436">
    <property type="entry name" value="SENSOR HISTIDINE KINASE YKOH"/>
    <property type="match status" value="1"/>
</dbReference>
<evidence type="ECO:0000256" key="4">
    <source>
        <dbReference type="ARBA" id="ARBA00022553"/>
    </source>
</evidence>
<dbReference type="SUPFAM" id="SSF47384">
    <property type="entry name" value="Homodimeric domain of signal transducing histidine kinase"/>
    <property type="match status" value="1"/>
</dbReference>
<keyword evidence="4" id="KW-0597">Phosphoprotein</keyword>
<evidence type="ECO:0000256" key="3">
    <source>
        <dbReference type="ARBA" id="ARBA00012438"/>
    </source>
</evidence>
<dbReference type="GO" id="GO:0005886">
    <property type="term" value="C:plasma membrane"/>
    <property type="evidence" value="ECO:0007669"/>
    <property type="project" value="UniProtKB-SubCell"/>
</dbReference>
<evidence type="ECO:0000259" key="12">
    <source>
        <dbReference type="PROSITE" id="PS50109"/>
    </source>
</evidence>
<evidence type="ECO:0000313" key="15">
    <source>
        <dbReference type="Proteomes" id="UP000191040"/>
    </source>
</evidence>
<dbReference type="SUPFAM" id="SSF158472">
    <property type="entry name" value="HAMP domain-like"/>
    <property type="match status" value="1"/>
</dbReference>
<dbReference type="CDD" id="cd00075">
    <property type="entry name" value="HATPase"/>
    <property type="match status" value="1"/>
</dbReference>
<dbReference type="InterPro" id="IPR050428">
    <property type="entry name" value="TCS_sensor_his_kinase"/>
</dbReference>
<evidence type="ECO:0000256" key="1">
    <source>
        <dbReference type="ARBA" id="ARBA00000085"/>
    </source>
</evidence>
<dbReference type="CDD" id="cd00082">
    <property type="entry name" value="HisKA"/>
    <property type="match status" value="1"/>
</dbReference>
<dbReference type="Pfam" id="PF00512">
    <property type="entry name" value="HisKA"/>
    <property type="match status" value="1"/>
</dbReference>
<dbReference type="PROSITE" id="PS50109">
    <property type="entry name" value="HIS_KIN"/>
    <property type="match status" value="1"/>
</dbReference>
<keyword evidence="10 11" id="KW-0472">Membrane</keyword>
<comment type="catalytic activity">
    <reaction evidence="1">
        <text>ATP + protein L-histidine = ADP + protein N-phospho-L-histidine.</text>
        <dbReference type="EC" id="2.7.13.3"/>
    </reaction>
</comment>
<keyword evidence="6 11" id="KW-0812">Transmembrane</keyword>
<dbReference type="InterPro" id="IPR003661">
    <property type="entry name" value="HisK_dim/P_dom"/>
</dbReference>
<gene>
    <name evidence="14" type="ORF">SAMN06295964_0222</name>
</gene>
<dbReference type="PRINTS" id="PR00344">
    <property type="entry name" value="BCTRLSENSOR"/>
</dbReference>
<evidence type="ECO:0000256" key="2">
    <source>
        <dbReference type="ARBA" id="ARBA00004236"/>
    </source>
</evidence>
<evidence type="ECO:0000256" key="7">
    <source>
        <dbReference type="ARBA" id="ARBA00022777"/>
    </source>
</evidence>
<sequence length="460" mass="49936">MVRRPRVAFSVRSRLIVAIAVLVGAALLAAGVAMWVVESRRIDQSIDAAISQEFAEFRAATAADAAVGADAQLESFLARTLPDDGEIVWMYPTTGGPKYIGDSDRNLLDSPRFSALVEDLRARGGLRTFTTANARYRVGVLPVQEGDRTAALVVSRDRTQAQEQLNDLLITYALVGLLALVVVVAASSWLAGRLLRPLTLLRDTARDISAGSLDERLEVTGHDDLTDLQITFNAMLDRLEAAFATQRRMLDDAGHELRTPLTVLRGHLEVMAPDDPADVEETRALLLDEIDRMSRLVDELLVLAKARRPDFIRLETVDLPTLGDGVAARCRALADRDWRTDLSAEGEALLDGQRVTQALLQLADNAARHTQEGDLITIGSKSSPTIVEFWVADSGPGVPAELRDEIFDRFTTTSSHDGFGLGLSIVSAIAEAHGGSVTLDDSPAGSGAVFRLRLPREEDR</sequence>
<dbReference type="SMART" id="SM00387">
    <property type="entry name" value="HATPase_c"/>
    <property type="match status" value="1"/>
</dbReference>
<dbReference type="CDD" id="cd06225">
    <property type="entry name" value="HAMP"/>
    <property type="match status" value="1"/>
</dbReference>
<dbReference type="InterPro" id="IPR005467">
    <property type="entry name" value="His_kinase_dom"/>
</dbReference>
<dbReference type="EMBL" id="LT796768">
    <property type="protein sequence ID" value="SKB03311.1"/>
    <property type="molecule type" value="Genomic_DNA"/>
</dbReference>
<dbReference type="InterPro" id="IPR003594">
    <property type="entry name" value="HATPase_dom"/>
</dbReference>
<evidence type="ECO:0000256" key="8">
    <source>
        <dbReference type="ARBA" id="ARBA00022989"/>
    </source>
</evidence>
<name>A0A1T4YPW4_9ACTN</name>
<evidence type="ECO:0000256" key="9">
    <source>
        <dbReference type="ARBA" id="ARBA00023012"/>
    </source>
</evidence>
<dbReference type="Pfam" id="PF02518">
    <property type="entry name" value="HATPase_c"/>
    <property type="match status" value="1"/>
</dbReference>
<evidence type="ECO:0000256" key="5">
    <source>
        <dbReference type="ARBA" id="ARBA00022679"/>
    </source>
</evidence>
<dbReference type="OrthoDB" id="9786919at2"/>
<dbReference type="Gene3D" id="6.10.340.10">
    <property type="match status" value="1"/>
</dbReference>
<dbReference type="EC" id="2.7.13.3" evidence="3"/>
<evidence type="ECO:0000256" key="6">
    <source>
        <dbReference type="ARBA" id="ARBA00022692"/>
    </source>
</evidence>
<dbReference type="SMART" id="SM00388">
    <property type="entry name" value="HisKA"/>
    <property type="match status" value="1"/>
</dbReference>
<dbReference type="InterPro" id="IPR036890">
    <property type="entry name" value="HATPase_C_sf"/>
</dbReference>
<feature type="domain" description="Histidine kinase" evidence="12">
    <location>
        <begin position="252"/>
        <end position="458"/>
    </location>
</feature>
<dbReference type="PROSITE" id="PS50885">
    <property type="entry name" value="HAMP"/>
    <property type="match status" value="1"/>
</dbReference>
<dbReference type="Gene3D" id="3.30.565.10">
    <property type="entry name" value="Histidine kinase-like ATPase, C-terminal domain"/>
    <property type="match status" value="1"/>
</dbReference>
<protein>
    <recommendedName>
        <fullName evidence="3">histidine kinase</fullName>
        <ecNumber evidence="3">2.7.13.3</ecNumber>
    </recommendedName>
</protein>
<dbReference type="STRING" id="1736691.SAMN06295964_0222"/>
<dbReference type="InterPro" id="IPR003660">
    <property type="entry name" value="HAMP_dom"/>
</dbReference>
<dbReference type="Pfam" id="PF00672">
    <property type="entry name" value="HAMP"/>
    <property type="match status" value="1"/>
</dbReference>